<sequence>MITMSFFVFAPASRALQASIRHESLYLLGCRRTVPRRRPFQKPACTRSYLLSTVCNYWLPITHQRFYNLLLSLARSADWLRSSGGFFPPNIWEPRPFSSSSFSSRLP</sequence>
<reference evidence="1 2" key="1">
    <citation type="journal article" date="2018" name="Mycol. Prog.">
        <title>Coniella lustricola, a new species from submerged detritus.</title>
        <authorList>
            <person name="Raudabaugh D.B."/>
            <person name="Iturriaga T."/>
            <person name="Carver A."/>
            <person name="Mondo S."/>
            <person name="Pangilinan J."/>
            <person name="Lipzen A."/>
            <person name="He G."/>
            <person name="Amirebrahimi M."/>
            <person name="Grigoriev I.V."/>
            <person name="Miller A.N."/>
        </authorList>
    </citation>
    <scope>NUCLEOTIDE SEQUENCE [LARGE SCALE GENOMIC DNA]</scope>
    <source>
        <strain evidence="1 2">B22-T-1</strain>
    </source>
</reference>
<keyword evidence="2" id="KW-1185">Reference proteome</keyword>
<gene>
    <name evidence="1" type="ORF">BD289DRAFT_424954</name>
</gene>
<proteinExistence type="predicted"/>
<organism evidence="1 2">
    <name type="scientific">Coniella lustricola</name>
    <dbReference type="NCBI Taxonomy" id="2025994"/>
    <lineage>
        <taxon>Eukaryota</taxon>
        <taxon>Fungi</taxon>
        <taxon>Dikarya</taxon>
        <taxon>Ascomycota</taxon>
        <taxon>Pezizomycotina</taxon>
        <taxon>Sordariomycetes</taxon>
        <taxon>Sordariomycetidae</taxon>
        <taxon>Diaporthales</taxon>
        <taxon>Schizoparmaceae</taxon>
        <taxon>Coniella</taxon>
    </lineage>
</organism>
<evidence type="ECO:0000313" key="1">
    <source>
        <dbReference type="EMBL" id="PSR99009.1"/>
    </source>
</evidence>
<evidence type="ECO:0000313" key="2">
    <source>
        <dbReference type="Proteomes" id="UP000241462"/>
    </source>
</evidence>
<accession>A0A2T3AHY0</accession>
<dbReference type="EMBL" id="KZ678387">
    <property type="protein sequence ID" value="PSR99009.1"/>
    <property type="molecule type" value="Genomic_DNA"/>
</dbReference>
<name>A0A2T3AHY0_9PEZI</name>
<dbReference type="Proteomes" id="UP000241462">
    <property type="component" value="Unassembled WGS sequence"/>
</dbReference>
<dbReference type="AlphaFoldDB" id="A0A2T3AHY0"/>
<dbReference type="InParanoid" id="A0A2T3AHY0"/>
<protein>
    <submittedName>
        <fullName evidence="1">Uncharacterized protein</fullName>
    </submittedName>
</protein>